<dbReference type="RefSeq" id="WP_181360212.1">
    <property type="nucleotide sequence ID" value="NZ_PIFK01000060.1"/>
</dbReference>
<dbReference type="EMBL" id="PIFK01000060">
    <property type="protein sequence ID" value="PTP24756.1"/>
    <property type="molecule type" value="Genomic_DNA"/>
</dbReference>
<feature type="domain" description="Transposase IS4 N-terminal" evidence="1">
    <location>
        <begin position="22"/>
        <end position="81"/>
    </location>
</feature>
<sequence>MLEQELAMAHETIEDADNYESVVDAIQIEWIEQALLETNKASIRRRRLPAQQAVWLVIWMGLQRNMSIKEVCSSLDIALQPKP</sequence>
<dbReference type="AlphaFoldDB" id="A0A2T5EQ49"/>
<evidence type="ECO:0000313" key="2">
    <source>
        <dbReference type="EMBL" id="PTP24756.1"/>
    </source>
</evidence>
<dbReference type="Pfam" id="PF13006">
    <property type="entry name" value="Nterm_IS4"/>
    <property type="match status" value="1"/>
</dbReference>
<evidence type="ECO:0000259" key="1">
    <source>
        <dbReference type="Pfam" id="PF13006"/>
    </source>
</evidence>
<comment type="caution">
    <text evidence="2">The sequence shown here is derived from an EMBL/GenBank/DDBJ whole genome shotgun (WGS) entry which is preliminary data.</text>
</comment>
<gene>
    <name evidence="2" type="ORF">CWO07_21795</name>
</gene>
<reference evidence="2 3" key="1">
    <citation type="submission" date="2017-11" db="EMBL/GenBank/DDBJ databases">
        <title>Population delineation of vibrios coincides with oyster pathogenicity.</title>
        <authorList>
            <person name="Bruto M."/>
            <person name="Labreuche Y."/>
            <person name="James A."/>
            <person name="Piel D."/>
            <person name="Chenivesse S."/>
            <person name="Petton B."/>
            <person name="Polz M.F."/>
            <person name="Le Roux F."/>
        </authorList>
    </citation>
    <scope>NUCLEOTIDE SEQUENCE [LARGE SCALE GENOMIC DNA]</scope>
    <source>
        <strain evidence="2 3">FF_144</strain>
    </source>
</reference>
<dbReference type="Proteomes" id="UP000244197">
    <property type="component" value="Unassembled WGS sequence"/>
</dbReference>
<evidence type="ECO:0000313" key="3">
    <source>
        <dbReference type="Proteomes" id="UP000244197"/>
    </source>
</evidence>
<name>A0A2T5EQ49_VIBSP</name>
<accession>A0A2T5EQ49</accession>
<feature type="non-terminal residue" evidence="2">
    <location>
        <position position="83"/>
    </location>
</feature>
<protein>
    <submittedName>
        <fullName evidence="2">IS4 family transposase</fullName>
    </submittedName>
</protein>
<organism evidence="2 3">
    <name type="scientific">Vibrio splendidus</name>
    <dbReference type="NCBI Taxonomy" id="29497"/>
    <lineage>
        <taxon>Bacteria</taxon>
        <taxon>Pseudomonadati</taxon>
        <taxon>Pseudomonadota</taxon>
        <taxon>Gammaproteobacteria</taxon>
        <taxon>Vibrionales</taxon>
        <taxon>Vibrionaceae</taxon>
        <taxon>Vibrio</taxon>
    </lineage>
</organism>
<proteinExistence type="predicted"/>
<dbReference type="InterPro" id="IPR024473">
    <property type="entry name" value="Transposases_IS4_N"/>
</dbReference>